<dbReference type="GO" id="GO:0043190">
    <property type="term" value="C:ATP-binding cassette (ABC) transporter complex"/>
    <property type="evidence" value="ECO:0007669"/>
    <property type="project" value="InterPro"/>
</dbReference>
<keyword evidence="5 9" id="KW-0812">Transmembrane</keyword>
<keyword evidence="6" id="KW-0029">Amino-acid transport</keyword>
<dbReference type="PANTHER" id="PTHR30614">
    <property type="entry name" value="MEMBRANE COMPONENT OF AMINO ACID ABC TRANSPORTER"/>
    <property type="match status" value="1"/>
</dbReference>
<feature type="transmembrane region" description="Helical" evidence="9">
    <location>
        <begin position="144"/>
        <end position="162"/>
    </location>
</feature>
<gene>
    <name evidence="11" type="ORF">BalcAV2962</name>
</gene>
<evidence type="ECO:0000256" key="5">
    <source>
        <dbReference type="ARBA" id="ARBA00022692"/>
    </source>
</evidence>
<dbReference type="PROSITE" id="PS50928">
    <property type="entry name" value="ABC_TM1"/>
    <property type="match status" value="1"/>
</dbReference>
<dbReference type="GO" id="GO:0006865">
    <property type="term" value="P:amino acid transport"/>
    <property type="evidence" value="ECO:0007669"/>
    <property type="project" value="UniProtKB-KW"/>
</dbReference>
<evidence type="ECO:0000256" key="3">
    <source>
        <dbReference type="ARBA" id="ARBA00022448"/>
    </source>
</evidence>
<dbReference type="InterPro" id="IPR000515">
    <property type="entry name" value="MetI-like"/>
</dbReference>
<feature type="transmembrane region" description="Helical" evidence="9">
    <location>
        <begin position="343"/>
        <end position="363"/>
    </location>
</feature>
<feature type="transmembrane region" description="Helical" evidence="9">
    <location>
        <begin position="100"/>
        <end position="123"/>
    </location>
</feature>
<dbReference type="Gene3D" id="1.10.3720.10">
    <property type="entry name" value="MetI-like"/>
    <property type="match status" value="2"/>
</dbReference>
<evidence type="ECO:0000256" key="6">
    <source>
        <dbReference type="ARBA" id="ARBA00022970"/>
    </source>
</evidence>
<keyword evidence="7 9" id="KW-1133">Transmembrane helix</keyword>
<feature type="domain" description="ABC transmembrane type-1" evidence="10">
    <location>
        <begin position="96"/>
        <end position="388"/>
    </location>
</feature>
<dbReference type="PANTHER" id="PTHR30614:SF37">
    <property type="entry name" value="AMINO-ACID ABC TRANSPORTER PERMEASE PROTEIN YHDX-RELATED"/>
    <property type="match status" value="1"/>
</dbReference>
<comment type="subcellular location">
    <subcellularLocation>
        <location evidence="1 9">Cell membrane</location>
        <topology evidence="1 9">Multi-pass membrane protein</topology>
    </subcellularLocation>
</comment>
<dbReference type="CDD" id="cd06261">
    <property type="entry name" value="TM_PBP2"/>
    <property type="match status" value="1"/>
</dbReference>
<dbReference type="AlphaFoldDB" id="K4MIP4"/>
<dbReference type="InterPro" id="IPR035906">
    <property type="entry name" value="MetI-like_sf"/>
</dbReference>
<feature type="transmembrane region" description="Helical" evidence="9">
    <location>
        <begin position="26"/>
        <end position="48"/>
    </location>
</feature>
<feature type="transmembrane region" description="Helical" evidence="9">
    <location>
        <begin position="222"/>
        <end position="249"/>
    </location>
</feature>
<feature type="transmembrane region" description="Helical" evidence="9">
    <location>
        <begin position="369"/>
        <end position="391"/>
    </location>
</feature>
<keyword evidence="4" id="KW-1003">Cell membrane</keyword>
<feature type="transmembrane region" description="Helical" evidence="9">
    <location>
        <begin position="60"/>
        <end position="80"/>
    </location>
</feature>
<feature type="transmembrane region" description="Helical" evidence="9">
    <location>
        <begin position="191"/>
        <end position="210"/>
    </location>
</feature>
<dbReference type="InterPro" id="IPR043429">
    <property type="entry name" value="ArtM/GltK/GlnP/TcyL/YhdX-like"/>
</dbReference>
<evidence type="ECO:0000256" key="4">
    <source>
        <dbReference type="ARBA" id="ARBA00022475"/>
    </source>
</evidence>
<protein>
    <submittedName>
        <fullName evidence="11">Amino acid transporter</fullName>
    </submittedName>
</protein>
<dbReference type="Pfam" id="PF00528">
    <property type="entry name" value="BPD_transp_1"/>
    <property type="match status" value="1"/>
</dbReference>
<feature type="transmembrane region" description="Helical" evidence="9">
    <location>
        <begin position="269"/>
        <end position="288"/>
    </location>
</feature>
<evidence type="ECO:0000256" key="7">
    <source>
        <dbReference type="ARBA" id="ARBA00022989"/>
    </source>
</evidence>
<accession>K4MIP4</accession>
<proteinExistence type="inferred from homology"/>
<dbReference type="NCBIfam" id="TIGR01726">
    <property type="entry name" value="HEQRo_perm_3TM"/>
    <property type="match status" value="1"/>
</dbReference>
<evidence type="ECO:0000256" key="2">
    <source>
        <dbReference type="ARBA" id="ARBA00010072"/>
    </source>
</evidence>
<reference evidence="11" key="1">
    <citation type="submission" date="2012-07" db="EMBL/GenBank/DDBJ databases">
        <title>A Draft Genome for Bacillus alcalophilus strain ATCC 27647.</title>
        <authorList>
            <person name="Attie O."/>
            <person name="Jayaprakash A."/>
            <person name="Sachidanandam R."/>
            <person name="Shah H."/>
            <person name="Paulsen I."/>
            <person name="Morino M."/>
            <person name="Ito M."/>
            <person name="Krulwich T."/>
        </authorList>
    </citation>
    <scope>NUCLEOTIDE SEQUENCE</scope>
    <source>
        <strain evidence="11">ATCC 27647</strain>
    </source>
</reference>
<keyword evidence="3 9" id="KW-0813">Transport</keyword>
<dbReference type="InterPro" id="IPR010065">
    <property type="entry name" value="AA_ABC_transptr_permease_3TM"/>
</dbReference>
<dbReference type="GO" id="GO:0022857">
    <property type="term" value="F:transmembrane transporter activity"/>
    <property type="evidence" value="ECO:0007669"/>
    <property type="project" value="InterPro"/>
</dbReference>
<dbReference type="EMBL" id="JX399443">
    <property type="protein sequence ID" value="AFV25866.1"/>
    <property type="molecule type" value="Genomic_DNA"/>
</dbReference>
<evidence type="ECO:0000256" key="1">
    <source>
        <dbReference type="ARBA" id="ARBA00004651"/>
    </source>
</evidence>
<dbReference type="SUPFAM" id="SSF161098">
    <property type="entry name" value="MetI-like"/>
    <property type="match status" value="1"/>
</dbReference>
<comment type="similarity">
    <text evidence="2">Belongs to the binding-protein-dependent transport system permease family. HisMQ subfamily.</text>
</comment>
<evidence type="ECO:0000259" key="10">
    <source>
        <dbReference type="PROSITE" id="PS50928"/>
    </source>
</evidence>
<sequence length="400" mass="43941">VKLLEGGKFVAKVKVQPSVPLWRNRIVIRIFWQVLFLVAVILTAAYFINNAANGLSRAGLSFGFSFLSSTANFAIGDIIIDYSPADTYGRALLVGVVNTLRVAFVGIILTTILGVIIGICRLSSNWLVKTLSGAYVEIFRNTPVLVQIFFWYFAFFLTLPRLNETEPIFNVFYFSNRGFAFPWLEWNGSTLWLILLIGGVAIAYITRKVLLKKQIETGNRKYPLATGIGVFIVLCIIGLLSTGMGPWSITVPTIEGLGFSGGNRINPEFAAILCGLVFYTASYIAEIVRGGILSVSKGQIEAASALGLSSGKILRFVTFPQAIRTIIPPITSQYLGLTKNSSLAVAVGYFELYAIGGTIFNQTGKAVEIVIIWMVIYLSISLLTALIMNIYNHMTRLVER</sequence>
<name>K4MIP4_ALKAL</name>
<evidence type="ECO:0000256" key="9">
    <source>
        <dbReference type="RuleBase" id="RU363032"/>
    </source>
</evidence>
<evidence type="ECO:0000313" key="11">
    <source>
        <dbReference type="EMBL" id="AFV25866.1"/>
    </source>
</evidence>
<feature type="non-terminal residue" evidence="11">
    <location>
        <position position="1"/>
    </location>
</feature>
<organism evidence="11">
    <name type="scientific">Alkalihalobacillus alcalophilus ATCC 27647 = CGMCC 1.3604</name>
    <dbReference type="NCBI Taxonomy" id="1218173"/>
    <lineage>
        <taxon>Bacteria</taxon>
        <taxon>Bacillati</taxon>
        <taxon>Bacillota</taxon>
        <taxon>Bacilli</taxon>
        <taxon>Bacillales</taxon>
        <taxon>Bacillaceae</taxon>
        <taxon>Alkalihalobacillus</taxon>
    </lineage>
</organism>
<evidence type="ECO:0000256" key="8">
    <source>
        <dbReference type="ARBA" id="ARBA00023136"/>
    </source>
</evidence>
<keyword evidence="8 9" id="KW-0472">Membrane</keyword>